<evidence type="ECO:0000313" key="9">
    <source>
        <dbReference type="EMBL" id="MFC4353911.1"/>
    </source>
</evidence>
<dbReference type="PANTHER" id="PTHR32024:SF1">
    <property type="entry name" value="KTR SYSTEM POTASSIUM UPTAKE PROTEIN B"/>
    <property type="match status" value="1"/>
</dbReference>
<evidence type="ECO:0000256" key="7">
    <source>
        <dbReference type="ARBA" id="ARBA00023136"/>
    </source>
</evidence>
<keyword evidence="5 8" id="KW-1133">Transmembrane helix</keyword>
<dbReference type="PANTHER" id="PTHR32024">
    <property type="entry name" value="TRK SYSTEM POTASSIUM UPTAKE PROTEIN TRKG-RELATED"/>
    <property type="match status" value="1"/>
</dbReference>
<evidence type="ECO:0000256" key="8">
    <source>
        <dbReference type="SAM" id="Phobius"/>
    </source>
</evidence>
<keyword evidence="3" id="KW-1003">Cell membrane</keyword>
<keyword evidence="6" id="KW-0406">Ion transport</keyword>
<dbReference type="InterPro" id="IPR003445">
    <property type="entry name" value="Cat_transpt"/>
</dbReference>
<comment type="subcellular location">
    <subcellularLocation>
        <location evidence="1">Cell membrane</location>
        <topology evidence="1">Multi-pass membrane protein</topology>
    </subcellularLocation>
</comment>
<evidence type="ECO:0000256" key="6">
    <source>
        <dbReference type="ARBA" id="ARBA00023065"/>
    </source>
</evidence>
<dbReference type="Pfam" id="PF02386">
    <property type="entry name" value="TrkH"/>
    <property type="match status" value="1"/>
</dbReference>
<name>A0ABV8UTN3_9BACL</name>
<evidence type="ECO:0000256" key="3">
    <source>
        <dbReference type="ARBA" id="ARBA00022475"/>
    </source>
</evidence>
<dbReference type="Proteomes" id="UP001595733">
    <property type="component" value="Unassembled WGS sequence"/>
</dbReference>
<evidence type="ECO:0000256" key="1">
    <source>
        <dbReference type="ARBA" id="ARBA00004651"/>
    </source>
</evidence>
<evidence type="ECO:0000256" key="2">
    <source>
        <dbReference type="ARBA" id="ARBA00022448"/>
    </source>
</evidence>
<keyword evidence="7 8" id="KW-0472">Membrane</keyword>
<feature type="transmembrane region" description="Helical" evidence="8">
    <location>
        <begin position="41"/>
        <end position="65"/>
    </location>
</feature>
<protein>
    <submittedName>
        <fullName evidence="9">Potassium transporter TrkG</fullName>
    </submittedName>
</protein>
<sequence>MWLCFMTITEKIPFLSLLFEVFSAFGTVGHSMGVTAELSDIGKFLICLTMFIGRLGPLTLFFLLVKPKNRHYRYAHNQVYHCYEFSLNSY</sequence>
<reference evidence="10" key="1">
    <citation type="journal article" date="2019" name="Int. J. Syst. Evol. Microbiol.">
        <title>The Global Catalogue of Microorganisms (GCM) 10K type strain sequencing project: providing services to taxonomists for standard genome sequencing and annotation.</title>
        <authorList>
            <consortium name="The Broad Institute Genomics Platform"/>
            <consortium name="The Broad Institute Genome Sequencing Center for Infectious Disease"/>
            <person name="Wu L."/>
            <person name="Ma J."/>
        </authorList>
    </citation>
    <scope>NUCLEOTIDE SEQUENCE [LARGE SCALE GENOMIC DNA]</scope>
    <source>
        <strain evidence="10">CCUG 50353</strain>
    </source>
</reference>
<evidence type="ECO:0000256" key="4">
    <source>
        <dbReference type="ARBA" id="ARBA00022692"/>
    </source>
</evidence>
<comment type="caution">
    <text evidence="9">The sequence shown here is derived from an EMBL/GenBank/DDBJ whole genome shotgun (WGS) entry which is preliminary data.</text>
</comment>
<evidence type="ECO:0000313" key="10">
    <source>
        <dbReference type="Proteomes" id="UP001595733"/>
    </source>
</evidence>
<proteinExistence type="predicted"/>
<keyword evidence="10" id="KW-1185">Reference proteome</keyword>
<dbReference type="EMBL" id="JBHSEF010000009">
    <property type="protein sequence ID" value="MFC4353911.1"/>
    <property type="molecule type" value="Genomic_DNA"/>
</dbReference>
<gene>
    <name evidence="9" type="ORF">ACFO0S_02370</name>
</gene>
<keyword evidence="4 8" id="KW-0812">Transmembrane</keyword>
<evidence type="ECO:0000256" key="5">
    <source>
        <dbReference type="ARBA" id="ARBA00022989"/>
    </source>
</evidence>
<feature type="transmembrane region" description="Helical" evidence="8">
    <location>
        <begin position="12"/>
        <end position="29"/>
    </location>
</feature>
<keyword evidence="2" id="KW-0813">Transport</keyword>
<organism evidence="9 10">
    <name type="scientific">Chryseomicrobium palamuruense</name>
    <dbReference type="NCBI Taxonomy" id="682973"/>
    <lineage>
        <taxon>Bacteria</taxon>
        <taxon>Bacillati</taxon>
        <taxon>Bacillota</taxon>
        <taxon>Bacilli</taxon>
        <taxon>Bacillales</taxon>
        <taxon>Caryophanaceae</taxon>
        <taxon>Chryseomicrobium</taxon>
    </lineage>
</organism>
<dbReference type="RefSeq" id="WP_378140398.1">
    <property type="nucleotide sequence ID" value="NZ_JBHSEF010000009.1"/>
</dbReference>
<accession>A0ABV8UTN3</accession>